<comment type="caution">
    <text evidence="1">The sequence shown here is derived from an EMBL/GenBank/DDBJ whole genome shotgun (WGS) entry which is preliminary data.</text>
</comment>
<dbReference type="EMBL" id="JAJUBC010000004">
    <property type="protein sequence ID" value="MDD1792542.1"/>
    <property type="molecule type" value="Genomic_DNA"/>
</dbReference>
<accession>A0ABT5QX08</accession>
<gene>
    <name evidence="1" type="ORF">LRP50_05295</name>
</gene>
<keyword evidence="2" id="KW-1185">Reference proteome</keyword>
<keyword evidence="1" id="KW-0489">Methyltransferase</keyword>
<protein>
    <submittedName>
        <fullName evidence="1">SAM-dependent methyltransferase</fullName>
    </submittedName>
</protein>
<evidence type="ECO:0000313" key="1">
    <source>
        <dbReference type="EMBL" id="MDD1792542.1"/>
    </source>
</evidence>
<evidence type="ECO:0000313" key="2">
    <source>
        <dbReference type="Proteomes" id="UP001149400"/>
    </source>
</evidence>
<name>A0ABT5QX08_9GAMM</name>
<dbReference type="GO" id="GO:0032259">
    <property type="term" value="P:methylation"/>
    <property type="evidence" value="ECO:0007669"/>
    <property type="project" value="UniProtKB-KW"/>
</dbReference>
<organism evidence="1 2">
    <name type="scientific">Enterovibrio gelatinilyticus</name>
    <dbReference type="NCBI Taxonomy" id="2899819"/>
    <lineage>
        <taxon>Bacteria</taxon>
        <taxon>Pseudomonadati</taxon>
        <taxon>Pseudomonadota</taxon>
        <taxon>Gammaproteobacteria</taxon>
        <taxon>Vibrionales</taxon>
        <taxon>Vibrionaceae</taxon>
        <taxon>Enterovibrio</taxon>
    </lineage>
</organism>
<reference evidence="1" key="1">
    <citation type="submission" date="2021-12" db="EMBL/GenBank/DDBJ databases">
        <title>Enterovibrio ZSDZ35 sp. nov. and Enterovibrio ZSDZ42 sp. nov., isolated from coastal seawater in Qingdao.</title>
        <authorList>
            <person name="Zhang P."/>
        </authorList>
    </citation>
    <scope>NUCLEOTIDE SEQUENCE</scope>
    <source>
        <strain evidence="1">ZSDZ42</strain>
    </source>
</reference>
<dbReference type="RefSeq" id="WP_274163440.1">
    <property type="nucleotide sequence ID" value="NZ_JAJUBC010000004.1"/>
</dbReference>
<proteinExistence type="predicted"/>
<dbReference type="GO" id="GO:0008168">
    <property type="term" value="F:methyltransferase activity"/>
    <property type="evidence" value="ECO:0007669"/>
    <property type="project" value="UniProtKB-KW"/>
</dbReference>
<dbReference type="SUPFAM" id="SSF53335">
    <property type="entry name" value="S-adenosyl-L-methionine-dependent methyltransferases"/>
    <property type="match status" value="1"/>
</dbReference>
<dbReference type="Proteomes" id="UP001149400">
    <property type="component" value="Unassembled WGS sequence"/>
</dbReference>
<dbReference type="InterPro" id="IPR029063">
    <property type="entry name" value="SAM-dependent_MTases_sf"/>
</dbReference>
<dbReference type="Gene3D" id="3.40.50.150">
    <property type="entry name" value="Vaccinia Virus protein VP39"/>
    <property type="match status" value="1"/>
</dbReference>
<keyword evidence="1" id="KW-0808">Transferase</keyword>
<sequence>MKNKANTLVLDACCGSKMLWFDDENPITLFSDIRNIETELCDGRPFIVKPDEINDFRNLSFDDESFKVVVFDPPHLKRVGDKAWMAIKYGKLTKEWKQDLSDGFSECFRVLENNGVLVFKWNEVQIKTNEILKCAGYKPMFGHISGKRADTHWVLFMKNESMKKVLLATEEKEGKAA</sequence>